<dbReference type="GO" id="GO:0003729">
    <property type="term" value="F:mRNA binding"/>
    <property type="evidence" value="ECO:0007669"/>
    <property type="project" value="TreeGrafter"/>
</dbReference>
<accession>A0A061R605</accession>
<reference evidence="4" key="1">
    <citation type="submission" date="2014-05" db="EMBL/GenBank/DDBJ databases">
        <title>The transcriptome of the halophilic microalga Tetraselmis sp. GSL018 isolated from the Great Salt Lake, Utah.</title>
        <authorList>
            <person name="Jinkerson R.E."/>
            <person name="D'Adamo S."/>
            <person name="Posewitz M.C."/>
        </authorList>
    </citation>
    <scope>NUCLEOTIDE SEQUENCE</scope>
    <source>
        <strain evidence="4">GSL018</strain>
    </source>
</reference>
<comment type="similarity">
    <text evidence="2">Belongs to the THOC5 family.</text>
</comment>
<dbReference type="PANTHER" id="PTHR13375:SF3">
    <property type="entry name" value="THO COMPLEX SUBUNIT 5 HOMOLOG"/>
    <property type="match status" value="1"/>
</dbReference>
<dbReference type="PANTHER" id="PTHR13375">
    <property type="entry name" value="FMS INTERACTING PROTEIN"/>
    <property type="match status" value="1"/>
</dbReference>
<dbReference type="Pfam" id="PF09766">
    <property type="entry name" value="FmiP_Thoc5"/>
    <property type="match status" value="1"/>
</dbReference>
<proteinExistence type="inferred from homology"/>
<dbReference type="AlphaFoldDB" id="A0A061R605"/>
<keyword evidence="3" id="KW-0539">Nucleus</keyword>
<dbReference type="InterPro" id="IPR019163">
    <property type="entry name" value="THO_Thoc5"/>
</dbReference>
<comment type="subcellular location">
    <subcellularLocation>
        <location evidence="1">Nucleus</location>
    </subcellularLocation>
</comment>
<name>A0A061R605_9CHLO</name>
<evidence type="ECO:0000313" key="4">
    <source>
        <dbReference type="EMBL" id="JAC67428.1"/>
    </source>
</evidence>
<dbReference type="GO" id="GO:0006406">
    <property type="term" value="P:mRNA export from nucleus"/>
    <property type="evidence" value="ECO:0007669"/>
    <property type="project" value="TreeGrafter"/>
</dbReference>
<sequence length="159" mass="17750">MVKSQCAKLLDIVTLLMKQTEEQPQTERDLGACQDGKLLIMDMKDGIRQQSEGLESLREATTGAKTELDSLNLTLQNLLYEKSFYETEIRKCQDFRSAYSAEDISLIPLEDYRSLTGDAEAKEVPAPHLMRQPSAMQSAAAAEIRPPWDLGVSLVPYPA</sequence>
<evidence type="ECO:0000256" key="1">
    <source>
        <dbReference type="ARBA" id="ARBA00004123"/>
    </source>
</evidence>
<evidence type="ECO:0000256" key="3">
    <source>
        <dbReference type="ARBA" id="ARBA00023242"/>
    </source>
</evidence>
<dbReference type="EMBL" id="GBEZ01019078">
    <property type="protein sequence ID" value="JAC67428.1"/>
    <property type="molecule type" value="Transcribed_RNA"/>
</dbReference>
<dbReference type="GO" id="GO:0000445">
    <property type="term" value="C:THO complex part of transcription export complex"/>
    <property type="evidence" value="ECO:0007669"/>
    <property type="project" value="TreeGrafter"/>
</dbReference>
<protein>
    <submittedName>
        <fullName evidence="4">Uncharacterized protein</fullName>
    </submittedName>
</protein>
<gene>
    <name evidence="4" type="ORF">TSPGSL018_11197</name>
</gene>
<organism evidence="4">
    <name type="scientific">Tetraselmis sp. GSL018</name>
    <dbReference type="NCBI Taxonomy" id="582737"/>
    <lineage>
        <taxon>Eukaryota</taxon>
        <taxon>Viridiplantae</taxon>
        <taxon>Chlorophyta</taxon>
        <taxon>core chlorophytes</taxon>
        <taxon>Chlorodendrophyceae</taxon>
        <taxon>Chlorodendrales</taxon>
        <taxon>Chlorodendraceae</taxon>
        <taxon>Tetraselmis</taxon>
    </lineage>
</organism>
<evidence type="ECO:0000256" key="2">
    <source>
        <dbReference type="ARBA" id="ARBA00008044"/>
    </source>
</evidence>